<reference evidence="19" key="1">
    <citation type="submission" date="2022-01" db="EMBL/GenBank/DDBJ databases">
        <authorList>
            <person name="King R."/>
        </authorList>
    </citation>
    <scope>NUCLEOTIDE SEQUENCE</scope>
</reference>
<dbReference type="InterPro" id="IPR011009">
    <property type="entry name" value="Kinase-like_dom_sf"/>
</dbReference>
<dbReference type="InterPro" id="IPR000719">
    <property type="entry name" value="Prot_kinase_dom"/>
</dbReference>
<dbReference type="InterPro" id="IPR048637">
    <property type="entry name" value="MELK_UBA"/>
</dbReference>
<comment type="subcellular location">
    <subcellularLocation>
        <location evidence="1">Cell membrane</location>
        <topology evidence="1">Peripheral membrane protein</topology>
    </subcellularLocation>
</comment>
<organism evidence="19 20">
    <name type="scientific">Diabrotica balteata</name>
    <name type="common">Banded cucumber beetle</name>
    <dbReference type="NCBI Taxonomy" id="107213"/>
    <lineage>
        <taxon>Eukaryota</taxon>
        <taxon>Metazoa</taxon>
        <taxon>Ecdysozoa</taxon>
        <taxon>Arthropoda</taxon>
        <taxon>Hexapoda</taxon>
        <taxon>Insecta</taxon>
        <taxon>Pterygota</taxon>
        <taxon>Neoptera</taxon>
        <taxon>Endopterygota</taxon>
        <taxon>Coleoptera</taxon>
        <taxon>Polyphaga</taxon>
        <taxon>Cucujiformia</taxon>
        <taxon>Chrysomeloidea</taxon>
        <taxon>Chrysomelidae</taxon>
        <taxon>Galerucinae</taxon>
        <taxon>Diabroticina</taxon>
        <taxon>Diabroticites</taxon>
        <taxon>Diabrotica</taxon>
    </lineage>
</organism>
<evidence type="ECO:0000256" key="9">
    <source>
        <dbReference type="ARBA" id="ARBA00022840"/>
    </source>
</evidence>
<keyword evidence="10" id="KW-0446">Lipid-binding</keyword>
<comment type="catalytic activity">
    <reaction evidence="13">
        <text>L-threonyl-[protein] + ATP = O-phospho-L-threonyl-[protein] + ADP + H(+)</text>
        <dbReference type="Rhea" id="RHEA:46608"/>
        <dbReference type="Rhea" id="RHEA-COMP:11060"/>
        <dbReference type="Rhea" id="RHEA-COMP:11605"/>
        <dbReference type="ChEBI" id="CHEBI:15378"/>
        <dbReference type="ChEBI" id="CHEBI:30013"/>
        <dbReference type="ChEBI" id="CHEBI:30616"/>
        <dbReference type="ChEBI" id="CHEBI:61977"/>
        <dbReference type="ChEBI" id="CHEBI:456216"/>
        <dbReference type="EC" id="2.7.11.1"/>
    </reaction>
</comment>
<dbReference type="Gene3D" id="3.30.310.80">
    <property type="entry name" value="Kinase associated domain 1, KA1"/>
    <property type="match status" value="1"/>
</dbReference>
<dbReference type="InterPro" id="IPR017441">
    <property type="entry name" value="Protein_kinase_ATP_BS"/>
</dbReference>
<evidence type="ECO:0000256" key="12">
    <source>
        <dbReference type="ARBA" id="ARBA00023306"/>
    </source>
</evidence>
<dbReference type="GO" id="GO:0005524">
    <property type="term" value="F:ATP binding"/>
    <property type="evidence" value="ECO:0007669"/>
    <property type="project" value="UniProtKB-UniRule"/>
</dbReference>
<feature type="domain" description="KA1" evidence="18">
    <location>
        <begin position="543"/>
        <end position="629"/>
    </location>
</feature>
<dbReference type="Pfam" id="PF00069">
    <property type="entry name" value="Pkinase"/>
    <property type="match status" value="1"/>
</dbReference>
<keyword evidence="6" id="KW-0808">Transferase</keyword>
<dbReference type="AlphaFoldDB" id="A0A9N9T6X2"/>
<feature type="binding site" evidence="15">
    <location>
        <position position="40"/>
    </location>
    <ligand>
        <name>ATP</name>
        <dbReference type="ChEBI" id="CHEBI:30616"/>
    </ligand>
</feature>
<comment type="catalytic activity">
    <reaction evidence="14">
        <text>L-seryl-[protein] + ATP = O-phospho-L-seryl-[protein] + ADP + H(+)</text>
        <dbReference type="Rhea" id="RHEA:17989"/>
        <dbReference type="Rhea" id="RHEA-COMP:9863"/>
        <dbReference type="Rhea" id="RHEA-COMP:11604"/>
        <dbReference type="ChEBI" id="CHEBI:15378"/>
        <dbReference type="ChEBI" id="CHEBI:29999"/>
        <dbReference type="ChEBI" id="CHEBI:30616"/>
        <dbReference type="ChEBI" id="CHEBI:83421"/>
        <dbReference type="ChEBI" id="CHEBI:456216"/>
        <dbReference type="EC" id="2.7.11.1"/>
    </reaction>
</comment>
<dbReference type="GO" id="GO:0008289">
    <property type="term" value="F:lipid binding"/>
    <property type="evidence" value="ECO:0007669"/>
    <property type="project" value="UniProtKB-KW"/>
</dbReference>
<keyword evidence="12" id="KW-0131">Cell cycle</keyword>
<feature type="region of interest" description="Disordered" evidence="16">
    <location>
        <begin position="385"/>
        <end position="457"/>
    </location>
</feature>
<evidence type="ECO:0000259" key="18">
    <source>
        <dbReference type="PROSITE" id="PS50032"/>
    </source>
</evidence>
<evidence type="ECO:0000256" key="7">
    <source>
        <dbReference type="ARBA" id="ARBA00022741"/>
    </source>
</evidence>
<dbReference type="FunFam" id="3.30.200.20:FF:000003">
    <property type="entry name" value="Non-specific serine/threonine protein kinase"/>
    <property type="match status" value="1"/>
</dbReference>
<dbReference type="EMBL" id="OU898282">
    <property type="protein sequence ID" value="CAG9837702.1"/>
    <property type="molecule type" value="Genomic_DNA"/>
</dbReference>
<dbReference type="GO" id="GO:0004674">
    <property type="term" value="F:protein serine/threonine kinase activity"/>
    <property type="evidence" value="ECO:0007669"/>
    <property type="project" value="UniProtKB-KW"/>
</dbReference>
<dbReference type="FunFam" id="1.10.510.10:FF:000271">
    <property type="entry name" value="Non-specific serine/threonine protein kinase"/>
    <property type="match status" value="1"/>
</dbReference>
<keyword evidence="5" id="KW-0723">Serine/threonine-protein kinase</keyword>
<dbReference type="Proteomes" id="UP001153709">
    <property type="component" value="Chromosome 7"/>
</dbReference>
<dbReference type="Gene3D" id="1.10.510.10">
    <property type="entry name" value="Transferase(Phosphotransferase) domain 1"/>
    <property type="match status" value="1"/>
</dbReference>
<protein>
    <recommendedName>
        <fullName evidence="3">non-specific serine/threonine protein kinase</fullName>
        <ecNumber evidence="3">2.7.11.1</ecNumber>
    </recommendedName>
</protein>
<dbReference type="GO" id="GO:0005737">
    <property type="term" value="C:cytoplasm"/>
    <property type="evidence" value="ECO:0007669"/>
    <property type="project" value="TreeGrafter"/>
</dbReference>
<evidence type="ECO:0000256" key="8">
    <source>
        <dbReference type="ARBA" id="ARBA00022777"/>
    </source>
</evidence>
<dbReference type="InterPro" id="IPR001772">
    <property type="entry name" value="KA1_dom"/>
</dbReference>
<dbReference type="EC" id="2.7.11.1" evidence="3"/>
<evidence type="ECO:0000256" key="15">
    <source>
        <dbReference type="PROSITE-ProRule" id="PRU10141"/>
    </source>
</evidence>
<dbReference type="SUPFAM" id="SSF103243">
    <property type="entry name" value="KA1-like"/>
    <property type="match status" value="2"/>
</dbReference>
<comment type="similarity">
    <text evidence="2">Belongs to the protein kinase superfamily. CAMK Ser/Thr protein kinase family. SNF1 subfamily.</text>
</comment>
<evidence type="ECO:0000259" key="17">
    <source>
        <dbReference type="PROSITE" id="PS50011"/>
    </source>
</evidence>
<evidence type="ECO:0000256" key="3">
    <source>
        <dbReference type="ARBA" id="ARBA00012513"/>
    </source>
</evidence>
<evidence type="ECO:0000256" key="2">
    <source>
        <dbReference type="ARBA" id="ARBA00006234"/>
    </source>
</evidence>
<evidence type="ECO:0000256" key="16">
    <source>
        <dbReference type="SAM" id="MobiDB-lite"/>
    </source>
</evidence>
<evidence type="ECO:0000256" key="6">
    <source>
        <dbReference type="ARBA" id="ARBA00022679"/>
    </source>
</evidence>
<dbReference type="OrthoDB" id="193931at2759"/>
<evidence type="ECO:0000256" key="14">
    <source>
        <dbReference type="ARBA" id="ARBA00048679"/>
    </source>
</evidence>
<feature type="compositionally biased region" description="Basic residues" evidence="16">
    <location>
        <begin position="410"/>
        <end position="420"/>
    </location>
</feature>
<evidence type="ECO:0000256" key="5">
    <source>
        <dbReference type="ARBA" id="ARBA00022527"/>
    </source>
</evidence>
<evidence type="ECO:0000256" key="13">
    <source>
        <dbReference type="ARBA" id="ARBA00047899"/>
    </source>
</evidence>
<dbReference type="Pfam" id="PF21594">
    <property type="entry name" value="UBA_MELK"/>
    <property type="match status" value="1"/>
</dbReference>
<keyword evidence="7 15" id="KW-0547">Nucleotide-binding</keyword>
<evidence type="ECO:0000256" key="11">
    <source>
        <dbReference type="ARBA" id="ARBA00023136"/>
    </source>
</evidence>
<gene>
    <name evidence="19" type="ORF">DIABBA_LOCUS10664</name>
</gene>
<dbReference type="PANTHER" id="PTHR24346">
    <property type="entry name" value="MAP/MICROTUBULE AFFINITY-REGULATING KINASE"/>
    <property type="match status" value="1"/>
</dbReference>
<evidence type="ECO:0000313" key="19">
    <source>
        <dbReference type="EMBL" id="CAG9837702.1"/>
    </source>
</evidence>
<keyword evidence="9 15" id="KW-0067">ATP-binding</keyword>
<evidence type="ECO:0000256" key="4">
    <source>
        <dbReference type="ARBA" id="ARBA00022475"/>
    </source>
</evidence>
<dbReference type="PROSITE" id="PS00108">
    <property type="entry name" value="PROTEIN_KINASE_ST"/>
    <property type="match status" value="1"/>
</dbReference>
<dbReference type="PROSITE" id="PS00107">
    <property type="entry name" value="PROTEIN_KINASE_ATP"/>
    <property type="match status" value="1"/>
</dbReference>
<keyword evidence="11" id="KW-0472">Membrane</keyword>
<dbReference type="SUPFAM" id="SSF56112">
    <property type="entry name" value="Protein kinase-like (PK-like)"/>
    <property type="match status" value="1"/>
</dbReference>
<sequence>MVRFLALKGFYEVERTIGCGGFAKVKLATHLATGEKVAIKIMDKALLGADLARVKLEISALKTVSHENICKLYEVIETETHMFIVMEYCSGGELFDHIVEKNRLTESESRMFFRQIVSAVAYLHSLGYAHRDLKPENILLDKHQNLKLIDFGLCAKPDGGMQNPLYTSCGSPTYAAPELVQGKQYLGTEVDVWAMGVLLYTLLAGALPFDDTNIDSLYKKILAGRYEEPPFLSLESLRLIRSMLQVDPKKRITVNNLLNHQWLTLGVLEPVQVVCQSSKNIYQRECVEVMASHYQLESKTLWHHLRKWKYDYHTATYLLLLSKKKKKGSNLKLNNISRQTFIDINNECTLNKRQVVRRLNNSPVKISSPCNDNNSQCQDLKLTRSRRQMNSHRTNIPNKNNNNFTEPHRPSIRKPYKRIRSPGPDDNSPVPAKKMSTDSTPISTPDRKIPATNSDTPCSARRVLGSIERSIQKVVHVLTPRKIEDSFSSRPAVLTNKELFNVSTTQCRDPEFVIAELTKALEKKGVFCKRKGFILRGKLEPSSKQNLGECSFELHICFLPDLSVNPHQSKSTTPTKSILKKAISSTPPNTRRNKENQTNGFVGIRRKRLRGDSWCYKKVCEEVLALTSKEFAAFSESAV</sequence>
<dbReference type="GO" id="GO:0005886">
    <property type="term" value="C:plasma membrane"/>
    <property type="evidence" value="ECO:0007669"/>
    <property type="project" value="UniProtKB-SubCell"/>
</dbReference>
<evidence type="ECO:0000256" key="1">
    <source>
        <dbReference type="ARBA" id="ARBA00004202"/>
    </source>
</evidence>
<evidence type="ECO:0000313" key="20">
    <source>
        <dbReference type="Proteomes" id="UP001153709"/>
    </source>
</evidence>
<dbReference type="GO" id="GO:0035556">
    <property type="term" value="P:intracellular signal transduction"/>
    <property type="evidence" value="ECO:0007669"/>
    <property type="project" value="TreeGrafter"/>
</dbReference>
<dbReference type="Pfam" id="PF02149">
    <property type="entry name" value="KA1"/>
    <property type="match status" value="1"/>
</dbReference>
<keyword evidence="4" id="KW-1003">Cell membrane</keyword>
<dbReference type="InterPro" id="IPR028375">
    <property type="entry name" value="KA1/Ssp2_C"/>
</dbReference>
<dbReference type="CDD" id="cd12198">
    <property type="entry name" value="MELK_C"/>
    <property type="match status" value="1"/>
</dbReference>
<dbReference type="PROSITE" id="PS50011">
    <property type="entry name" value="PROTEIN_KINASE_DOM"/>
    <property type="match status" value="1"/>
</dbReference>
<dbReference type="PROSITE" id="PS50032">
    <property type="entry name" value="KA1"/>
    <property type="match status" value="1"/>
</dbReference>
<feature type="domain" description="Protein kinase" evidence="17">
    <location>
        <begin position="11"/>
        <end position="263"/>
    </location>
</feature>
<keyword evidence="20" id="KW-1185">Reference proteome</keyword>
<proteinExistence type="inferred from homology"/>
<dbReference type="InterPro" id="IPR008271">
    <property type="entry name" value="Ser/Thr_kinase_AS"/>
</dbReference>
<dbReference type="PANTHER" id="PTHR24346:SF30">
    <property type="entry name" value="MATERNAL EMBRYONIC LEUCINE ZIPPER KINASE"/>
    <property type="match status" value="1"/>
</dbReference>
<evidence type="ECO:0000256" key="10">
    <source>
        <dbReference type="ARBA" id="ARBA00023121"/>
    </source>
</evidence>
<name>A0A9N9T6X2_DIABA</name>
<accession>A0A9N9T6X2</accession>
<keyword evidence="8" id="KW-0418">Kinase</keyword>
<dbReference type="SMART" id="SM00220">
    <property type="entry name" value="S_TKc"/>
    <property type="match status" value="1"/>
</dbReference>